<dbReference type="Proteomes" id="UP000179251">
    <property type="component" value="Unassembled WGS sequence"/>
</dbReference>
<dbReference type="EMBL" id="MFHD01000023">
    <property type="protein sequence ID" value="OGF62104.1"/>
    <property type="molecule type" value="Genomic_DNA"/>
</dbReference>
<dbReference type="STRING" id="1798325.A2834_02135"/>
<protein>
    <submittedName>
        <fullName evidence="1">Uncharacterized protein</fullName>
    </submittedName>
</protein>
<gene>
    <name evidence="1" type="ORF">A2834_02135</name>
</gene>
<proteinExistence type="predicted"/>
<accession>A0A1F5VFB2</accession>
<comment type="caution">
    <text evidence="1">The sequence shown here is derived from an EMBL/GenBank/DDBJ whole genome shotgun (WGS) entry which is preliminary data.</text>
</comment>
<evidence type="ECO:0000313" key="2">
    <source>
        <dbReference type="Proteomes" id="UP000179251"/>
    </source>
</evidence>
<evidence type="ECO:0000313" key="1">
    <source>
        <dbReference type="EMBL" id="OGF62104.1"/>
    </source>
</evidence>
<dbReference type="AlphaFoldDB" id="A0A1F5VFB2"/>
<organism evidence="1 2">
    <name type="scientific">Candidatus Giovannonibacteria bacterium RIFCSPHIGHO2_01_FULL_45_23</name>
    <dbReference type="NCBI Taxonomy" id="1798325"/>
    <lineage>
        <taxon>Bacteria</taxon>
        <taxon>Candidatus Giovannoniibacteriota</taxon>
    </lineage>
</organism>
<sequence>MNKKDVEATFAKFFVERLNQRYNLNYQIIPNGNEASDVDIYAIAENLETLNLQLKTGEPGLERFWGRRRKLGSGMGSIDVNIEELLAQIIRDSEKHYAKKENLTLLITERYEPVFDKNYALRISKKFRDTTFKGVYFVKLAAFDANHPYEGQIVAIKDIFGNHGEVF</sequence>
<name>A0A1F5VFB2_9BACT</name>
<reference evidence="1 2" key="1">
    <citation type="journal article" date="2016" name="Nat. Commun.">
        <title>Thousands of microbial genomes shed light on interconnected biogeochemical processes in an aquifer system.</title>
        <authorList>
            <person name="Anantharaman K."/>
            <person name="Brown C.T."/>
            <person name="Hug L.A."/>
            <person name="Sharon I."/>
            <person name="Castelle C.J."/>
            <person name="Probst A.J."/>
            <person name="Thomas B.C."/>
            <person name="Singh A."/>
            <person name="Wilkins M.J."/>
            <person name="Karaoz U."/>
            <person name="Brodie E.L."/>
            <person name="Williams K.H."/>
            <person name="Hubbard S.S."/>
            <person name="Banfield J.F."/>
        </authorList>
    </citation>
    <scope>NUCLEOTIDE SEQUENCE [LARGE SCALE GENOMIC DNA]</scope>
</reference>